<reference evidence="1" key="1">
    <citation type="submission" date="2016-03" db="EMBL/GenBank/DDBJ databases">
        <authorList>
            <person name="Borrel G."/>
            <person name="Mccann A."/>
            <person name="O'Toole P.W."/>
        </authorList>
    </citation>
    <scope>NUCLEOTIDE SEQUENCE</scope>
    <source>
        <strain evidence="1">183</strain>
    </source>
</reference>
<proteinExistence type="predicted"/>
<evidence type="ECO:0000313" key="2">
    <source>
        <dbReference type="Proteomes" id="UP000752814"/>
    </source>
</evidence>
<dbReference type="Proteomes" id="UP000752814">
    <property type="component" value="Unassembled WGS sequence"/>
</dbReference>
<comment type="caution">
    <text evidence="1">The sequence shown here is derived from an EMBL/GenBank/DDBJ whole genome shotgun (WGS) entry which is preliminary data.</text>
</comment>
<accession>A0A8J8PH73</accession>
<name>A0A8J8PH73_9ARCH</name>
<dbReference type="EMBL" id="LVVT01000001">
    <property type="protein sequence ID" value="TQS84592.1"/>
    <property type="molecule type" value="Genomic_DNA"/>
</dbReference>
<evidence type="ECO:0000313" key="1">
    <source>
        <dbReference type="EMBL" id="TQS84592.1"/>
    </source>
</evidence>
<gene>
    <name evidence="1" type="ORF">A3207_00685</name>
</gene>
<dbReference type="GeneID" id="41323392"/>
<dbReference type="AlphaFoldDB" id="A0A8J8PH73"/>
<protein>
    <submittedName>
        <fullName evidence="1">Uncharacterized protein</fullName>
    </submittedName>
</protein>
<sequence>MTDKDDTKITQLQKDDLIKARSNIALVMRMMDTMSSDYNSWHDNHNGMSEDEKKILNQSLHLIDAATGTIPSYIKNAKKTAAEDGWDEFC</sequence>
<organism evidence="1 2">
    <name type="scientific">Candidatus Methanomassiliicoccus intestinalis</name>
    <dbReference type="NCBI Taxonomy" id="1406512"/>
    <lineage>
        <taxon>Archaea</taxon>
        <taxon>Methanobacteriati</taxon>
        <taxon>Thermoplasmatota</taxon>
        <taxon>Thermoplasmata</taxon>
        <taxon>Methanomassiliicoccales</taxon>
        <taxon>Methanomassiliicoccaceae</taxon>
        <taxon>Methanomassiliicoccus</taxon>
    </lineage>
</organism>
<dbReference type="RefSeq" id="WP_020448860.1">
    <property type="nucleotide sequence ID" value="NZ_CAYAYJ010000005.1"/>
</dbReference>